<feature type="signal peptide" evidence="2">
    <location>
        <begin position="1"/>
        <end position="22"/>
    </location>
</feature>
<dbReference type="Proteomes" id="UP000717981">
    <property type="component" value="Unassembled WGS sequence"/>
</dbReference>
<accession>A0A921P1A9</accession>
<feature type="region of interest" description="Disordered" evidence="1">
    <location>
        <begin position="23"/>
        <end position="70"/>
    </location>
</feature>
<feature type="chain" id="PRO_5037609423" description="Secreted protein" evidence="2">
    <location>
        <begin position="23"/>
        <end position="197"/>
    </location>
</feature>
<dbReference type="EMBL" id="PDWK01000049">
    <property type="protein sequence ID" value="KAF1688461.1"/>
    <property type="molecule type" value="Genomic_DNA"/>
</dbReference>
<feature type="compositionally biased region" description="Pro residues" evidence="1">
    <location>
        <begin position="25"/>
        <end position="46"/>
    </location>
</feature>
<gene>
    <name evidence="3" type="ORF">CR938_10055</name>
</gene>
<evidence type="ECO:0008006" key="5">
    <source>
        <dbReference type="Google" id="ProtNLM"/>
    </source>
</evidence>
<dbReference type="AlphaFoldDB" id="A0A921P1A9"/>
<comment type="caution">
    <text evidence="3">The sequence shown here is derived from an EMBL/GenBank/DDBJ whole genome shotgun (WGS) entry which is preliminary data.</text>
</comment>
<sequence length="197" mass="20206">MARSARFATVLVAALLPAVAGGAEPPQPDPPGAVAPGLPEPAPPPVWIRGPFSVQGPVPPEGPQGGACLVGQPAHGAEPCTAAADCTRPPIGGSYAYCAPDDAVAGDHPGTCWYRPGPAPGDGYCLRGVRPGTRTLYTPTVNATAFWSPARWRVVTCENLAPPFADADGETRPACANGLSVEGQHKRTHYGTPARFP</sequence>
<evidence type="ECO:0000256" key="2">
    <source>
        <dbReference type="SAM" id="SignalP"/>
    </source>
</evidence>
<evidence type="ECO:0000313" key="4">
    <source>
        <dbReference type="Proteomes" id="UP000717981"/>
    </source>
</evidence>
<proteinExistence type="predicted"/>
<keyword evidence="2" id="KW-0732">Signal</keyword>
<keyword evidence="4" id="KW-1185">Reference proteome</keyword>
<protein>
    <recommendedName>
        <fullName evidence="5">Secreted protein</fullName>
    </recommendedName>
</protein>
<organism evidence="3 4">
    <name type="scientific">Pseudoxanthomonas taiwanensis</name>
    <dbReference type="NCBI Taxonomy" id="176598"/>
    <lineage>
        <taxon>Bacteria</taxon>
        <taxon>Pseudomonadati</taxon>
        <taxon>Pseudomonadota</taxon>
        <taxon>Gammaproteobacteria</taxon>
        <taxon>Lysobacterales</taxon>
        <taxon>Lysobacteraceae</taxon>
        <taxon>Pseudoxanthomonas</taxon>
    </lineage>
</organism>
<reference evidence="3" key="1">
    <citation type="submission" date="2017-10" db="EMBL/GenBank/DDBJ databases">
        <title>Whole genome sequencing of members of genus Pseudoxanthomonas.</title>
        <authorList>
            <person name="Kumar S."/>
            <person name="Bansal K."/>
            <person name="Kaur A."/>
            <person name="Patil P."/>
            <person name="Sharma S."/>
            <person name="Patil P.B."/>
        </authorList>
    </citation>
    <scope>NUCLEOTIDE SEQUENCE</scope>
    <source>
        <strain evidence="3">DSM 22914</strain>
    </source>
</reference>
<evidence type="ECO:0000256" key="1">
    <source>
        <dbReference type="SAM" id="MobiDB-lite"/>
    </source>
</evidence>
<name>A0A921P1A9_9GAMM</name>
<dbReference type="RefSeq" id="WP_162124883.1">
    <property type="nucleotide sequence ID" value="NZ_PDWK01000049.1"/>
</dbReference>
<evidence type="ECO:0000313" key="3">
    <source>
        <dbReference type="EMBL" id="KAF1688461.1"/>
    </source>
</evidence>